<keyword evidence="11" id="KW-1185">Reference proteome</keyword>
<comment type="caution">
    <text evidence="10">The sequence shown here is derived from an EMBL/GenBank/DDBJ whole genome shotgun (WGS) entry which is preliminary data.</text>
</comment>
<keyword evidence="6" id="KW-0735">Signal-anchor</keyword>
<dbReference type="InterPro" id="IPR051307">
    <property type="entry name" value="OST4"/>
</dbReference>
<dbReference type="PANTHER" id="PTHR48164:SF1">
    <property type="entry name" value="DOLICHYL-DIPHOSPHOOLIGOSACCHARIDE--PROTEIN GLYCOSYLTRANSFERASE SUBUNIT 4"/>
    <property type="match status" value="1"/>
</dbReference>
<protein>
    <recommendedName>
        <fullName evidence="3">Dolichyl-diphosphooligosaccharide--protein glycosyltransferase subunit 4</fullName>
    </recommendedName>
</protein>
<dbReference type="Pfam" id="PF10215">
    <property type="entry name" value="Ost4"/>
    <property type="match status" value="1"/>
</dbReference>
<evidence type="ECO:0000256" key="3">
    <source>
        <dbReference type="ARBA" id="ARBA00017662"/>
    </source>
</evidence>
<name>A0ABR3VCP0_HUMIN</name>
<evidence type="ECO:0000256" key="9">
    <source>
        <dbReference type="SAM" id="Phobius"/>
    </source>
</evidence>
<evidence type="ECO:0000256" key="5">
    <source>
        <dbReference type="ARBA" id="ARBA00022824"/>
    </source>
</evidence>
<dbReference type="InterPro" id="IPR036330">
    <property type="entry name" value="Ost4p_sf"/>
</dbReference>
<evidence type="ECO:0000256" key="6">
    <source>
        <dbReference type="ARBA" id="ARBA00022968"/>
    </source>
</evidence>
<keyword evidence="5" id="KW-0256">Endoplasmic reticulum</keyword>
<keyword evidence="7 9" id="KW-1133">Transmembrane helix</keyword>
<organism evidence="10 11">
    <name type="scientific">Humicola insolens</name>
    <name type="common">Soft-rot fungus</name>
    <dbReference type="NCBI Taxonomy" id="85995"/>
    <lineage>
        <taxon>Eukaryota</taxon>
        <taxon>Fungi</taxon>
        <taxon>Dikarya</taxon>
        <taxon>Ascomycota</taxon>
        <taxon>Pezizomycotina</taxon>
        <taxon>Sordariomycetes</taxon>
        <taxon>Sordariomycetidae</taxon>
        <taxon>Sordariales</taxon>
        <taxon>Chaetomiaceae</taxon>
        <taxon>Mycothermus</taxon>
    </lineage>
</organism>
<dbReference type="InterPro" id="IPR018943">
    <property type="entry name" value="Oligosaccaryltransferase"/>
</dbReference>
<evidence type="ECO:0000256" key="4">
    <source>
        <dbReference type="ARBA" id="ARBA00022692"/>
    </source>
</evidence>
<keyword evidence="8 9" id="KW-0472">Membrane</keyword>
<feature type="transmembrane region" description="Helical" evidence="9">
    <location>
        <begin position="7"/>
        <end position="28"/>
    </location>
</feature>
<reference evidence="10 11" key="1">
    <citation type="journal article" date="2024" name="Commun. Biol.">
        <title>Comparative genomic analysis of thermophilic fungi reveals convergent evolutionary adaptations and gene losses.</title>
        <authorList>
            <person name="Steindorff A.S."/>
            <person name="Aguilar-Pontes M.V."/>
            <person name="Robinson A.J."/>
            <person name="Andreopoulos B."/>
            <person name="LaButti K."/>
            <person name="Kuo A."/>
            <person name="Mondo S."/>
            <person name="Riley R."/>
            <person name="Otillar R."/>
            <person name="Haridas S."/>
            <person name="Lipzen A."/>
            <person name="Grimwood J."/>
            <person name="Schmutz J."/>
            <person name="Clum A."/>
            <person name="Reid I.D."/>
            <person name="Moisan M.C."/>
            <person name="Butler G."/>
            <person name="Nguyen T.T.M."/>
            <person name="Dewar K."/>
            <person name="Conant G."/>
            <person name="Drula E."/>
            <person name="Henrissat B."/>
            <person name="Hansel C."/>
            <person name="Singer S."/>
            <person name="Hutchinson M.I."/>
            <person name="de Vries R.P."/>
            <person name="Natvig D.O."/>
            <person name="Powell A.J."/>
            <person name="Tsang A."/>
            <person name="Grigoriev I.V."/>
        </authorList>
    </citation>
    <scope>NUCLEOTIDE SEQUENCE [LARGE SCALE GENOMIC DNA]</scope>
    <source>
        <strain evidence="10 11">CBS 620.91</strain>
    </source>
</reference>
<accession>A0ABR3VCP0</accession>
<comment type="similarity">
    <text evidence="2">Belongs to the OST4 family.</text>
</comment>
<comment type="subcellular location">
    <subcellularLocation>
        <location evidence="1">Endoplasmic reticulum membrane</location>
        <topology evidence="1">Single-pass type III membrane protein</topology>
    </subcellularLocation>
</comment>
<evidence type="ECO:0000313" key="10">
    <source>
        <dbReference type="EMBL" id="KAL1839609.1"/>
    </source>
</evidence>
<dbReference type="PANTHER" id="PTHR48164">
    <property type="entry name" value="DOLICHYL-DIPHOSPHOOLIGOSACCHARIDE--PROTEIN GLYCOSYLTRANSFERASE SUBUNIT 4"/>
    <property type="match status" value="1"/>
</dbReference>
<keyword evidence="4 9" id="KW-0812">Transmembrane</keyword>
<evidence type="ECO:0000313" key="11">
    <source>
        <dbReference type="Proteomes" id="UP001583172"/>
    </source>
</evidence>
<evidence type="ECO:0000256" key="8">
    <source>
        <dbReference type="ARBA" id="ARBA00023136"/>
    </source>
</evidence>
<dbReference type="SUPFAM" id="SSF103464">
    <property type="entry name" value="Oligosaccharyltransferase subunit ost4p"/>
    <property type="match status" value="1"/>
</dbReference>
<evidence type="ECO:0000256" key="1">
    <source>
        <dbReference type="ARBA" id="ARBA00004643"/>
    </source>
</evidence>
<evidence type="ECO:0000256" key="7">
    <source>
        <dbReference type="ARBA" id="ARBA00022989"/>
    </source>
</evidence>
<evidence type="ECO:0000256" key="2">
    <source>
        <dbReference type="ARBA" id="ARBA00007685"/>
    </source>
</evidence>
<dbReference type="Proteomes" id="UP001583172">
    <property type="component" value="Unassembled WGS sequence"/>
</dbReference>
<gene>
    <name evidence="10" type="ORF">VTJ49DRAFT_1312</name>
</gene>
<dbReference type="EMBL" id="JAZGSY010000148">
    <property type="protein sequence ID" value="KAL1839609.1"/>
    <property type="molecule type" value="Genomic_DNA"/>
</dbReference>
<proteinExistence type="inferred from homology"/>
<sequence length="107" mass="11753">MISDTELYRLAIVLGSAAAMLIILYHFLEVNSDKKESDANAFSAITDHNIKKPTILSCCLTASIAARRVSSNHRDTKPQVTLDHLLESATLPTTAKADKKLLHRVAH</sequence>